<comment type="caution">
    <text evidence="2">The sequence shown here is derived from an EMBL/GenBank/DDBJ whole genome shotgun (WGS) entry which is preliminary data.</text>
</comment>
<organism evidence="2 3">
    <name type="scientific">Salinomyces thailandicus</name>
    <dbReference type="NCBI Taxonomy" id="706561"/>
    <lineage>
        <taxon>Eukaryota</taxon>
        <taxon>Fungi</taxon>
        <taxon>Dikarya</taxon>
        <taxon>Ascomycota</taxon>
        <taxon>Pezizomycotina</taxon>
        <taxon>Dothideomycetes</taxon>
        <taxon>Dothideomycetidae</taxon>
        <taxon>Mycosphaerellales</taxon>
        <taxon>Teratosphaeriaceae</taxon>
        <taxon>Salinomyces</taxon>
    </lineage>
</organism>
<dbReference type="InterPro" id="IPR029058">
    <property type="entry name" value="AB_hydrolase_fold"/>
</dbReference>
<dbReference type="Gene3D" id="3.40.50.1820">
    <property type="entry name" value="alpha/beta hydrolase"/>
    <property type="match status" value="1"/>
</dbReference>
<dbReference type="AlphaFoldDB" id="A0A4U0TP84"/>
<gene>
    <name evidence="2" type="ORF">B0A50_06979</name>
</gene>
<dbReference type="OrthoDB" id="8119704at2759"/>
<dbReference type="GO" id="GO:0046464">
    <property type="term" value="P:acylglycerol catabolic process"/>
    <property type="evidence" value="ECO:0007669"/>
    <property type="project" value="TreeGrafter"/>
</dbReference>
<sequence length="278" mass="30670">MSTPAPLLSDDTTLTLPFTEANPDQSTTILLIHGALSNRDEWNLVTPHLRNYHLLIPDLPGHGSASHLRPFTTLKAARLLANTIHAHAKNRRAHIIGLSLGAYIAIDLATTYSATILSLFISGIKILPILRGPWVPYLMYLNIRLETLALSLAPKSLVDALMSGTDVHTTATTTASFALCREILYPISLADTYRWPGPWKARTLIVCAGKSGVLPTSDSEADTVRMVGIAREGNPESRAVVHREMRHPWNRQRPEVFAEAARAWFEGTELPEGFEELQ</sequence>
<reference evidence="2 3" key="1">
    <citation type="submission" date="2017-03" db="EMBL/GenBank/DDBJ databases">
        <title>Genomes of endolithic fungi from Antarctica.</title>
        <authorList>
            <person name="Coleine C."/>
            <person name="Masonjones S."/>
            <person name="Stajich J.E."/>
        </authorList>
    </citation>
    <scope>NUCLEOTIDE SEQUENCE [LARGE SCALE GENOMIC DNA]</scope>
    <source>
        <strain evidence="2 3">CCFEE 6315</strain>
    </source>
</reference>
<dbReference type="GO" id="GO:0047372">
    <property type="term" value="F:monoacylglycerol lipase activity"/>
    <property type="evidence" value="ECO:0007669"/>
    <property type="project" value="TreeGrafter"/>
</dbReference>
<dbReference type="SUPFAM" id="SSF53474">
    <property type="entry name" value="alpha/beta-Hydrolases"/>
    <property type="match status" value="1"/>
</dbReference>
<dbReference type="PRINTS" id="PR00111">
    <property type="entry name" value="ABHYDROLASE"/>
</dbReference>
<protein>
    <recommendedName>
        <fullName evidence="1">AB hydrolase-1 domain-containing protein</fullName>
    </recommendedName>
</protein>
<dbReference type="InterPro" id="IPR000073">
    <property type="entry name" value="AB_hydrolase_1"/>
</dbReference>
<dbReference type="Proteomes" id="UP000308549">
    <property type="component" value="Unassembled WGS sequence"/>
</dbReference>
<feature type="domain" description="AB hydrolase-1" evidence="1">
    <location>
        <begin position="29"/>
        <end position="260"/>
    </location>
</feature>
<evidence type="ECO:0000313" key="3">
    <source>
        <dbReference type="Proteomes" id="UP000308549"/>
    </source>
</evidence>
<dbReference type="Pfam" id="PF12697">
    <property type="entry name" value="Abhydrolase_6"/>
    <property type="match status" value="1"/>
</dbReference>
<evidence type="ECO:0000259" key="1">
    <source>
        <dbReference type="Pfam" id="PF12697"/>
    </source>
</evidence>
<accession>A0A4U0TP84</accession>
<dbReference type="EMBL" id="NAJL01000050">
    <property type="protein sequence ID" value="TKA23844.1"/>
    <property type="molecule type" value="Genomic_DNA"/>
</dbReference>
<name>A0A4U0TP84_9PEZI</name>
<keyword evidence="3" id="KW-1185">Reference proteome</keyword>
<dbReference type="GO" id="GO:0016020">
    <property type="term" value="C:membrane"/>
    <property type="evidence" value="ECO:0007669"/>
    <property type="project" value="TreeGrafter"/>
</dbReference>
<dbReference type="InterPro" id="IPR050266">
    <property type="entry name" value="AB_hydrolase_sf"/>
</dbReference>
<dbReference type="PANTHER" id="PTHR43798">
    <property type="entry name" value="MONOACYLGLYCEROL LIPASE"/>
    <property type="match status" value="1"/>
</dbReference>
<dbReference type="PANTHER" id="PTHR43798:SF5">
    <property type="entry name" value="MONOACYLGLYCEROL LIPASE ABHD6"/>
    <property type="match status" value="1"/>
</dbReference>
<proteinExistence type="predicted"/>
<evidence type="ECO:0000313" key="2">
    <source>
        <dbReference type="EMBL" id="TKA23844.1"/>
    </source>
</evidence>